<dbReference type="AlphaFoldDB" id="A0A0M3HNC4"/>
<name>A0A0M3HNC4_ASCLU</name>
<protein>
    <submittedName>
        <fullName evidence="2">Uncharacterized protein</fullName>
    </submittedName>
</protein>
<keyword evidence="1" id="KW-1185">Reference proteome</keyword>
<organism evidence="1 2">
    <name type="scientific">Ascaris lumbricoides</name>
    <name type="common">Giant roundworm</name>
    <dbReference type="NCBI Taxonomy" id="6252"/>
    <lineage>
        <taxon>Eukaryota</taxon>
        <taxon>Metazoa</taxon>
        <taxon>Ecdysozoa</taxon>
        <taxon>Nematoda</taxon>
        <taxon>Chromadorea</taxon>
        <taxon>Rhabditida</taxon>
        <taxon>Spirurina</taxon>
        <taxon>Ascaridomorpha</taxon>
        <taxon>Ascaridoidea</taxon>
        <taxon>Ascarididae</taxon>
        <taxon>Ascaris</taxon>
    </lineage>
</organism>
<dbReference type="Proteomes" id="UP000036681">
    <property type="component" value="Unplaced"/>
</dbReference>
<accession>A0A0M3HNC4</accession>
<evidence type="ECO:0000313" key="1">
    <source>
        <dbReference type="Proteomes" id="UP000036681"/>
    </source>
</evidence>
<dbReference type="WBParaSite" id="ALUE_0000316301-mRNA-1">
    <property type="protein sequence ID" value="ALUE_0000316301-mRNA-1"/>
    <property type="gene ID" value="ALUE_0000316301"/>
</dbReference>
<evidence type="ECO:0000313" key="2">
    <source>
        <dbReference type="WBParaSite" id="ALUE_0000316301-mRNA-1"/>
    </source>
</evidence>
<reference evidence="2" key="1">
    <citation type="submission" date="2017-02" db="UniProtKB">
        <authorList>
            <consortium name="WormBaseParasite"/>
        </authorList>
    </citation>
    <scope>IDENTIFICATION</scope>
</reference>
<sequence length="115" mass="12454">MAMEYCKASSQTSTELANCAITATNYTLDRRDSEVRLIRQDESTKLSPIKFALTLHELVPVLLSINAALKLPCLQPVDRKIAISANTVGLRSISVAVVSSSGRITSLVARHVLLS</sequence>
<proteinExistence type="predicted"/>